<keyword evidence="2" id="KW-1185">Reference proteome</keyword>
<dbReference type="EMBL" id="JXMS01000016">
    <property type="protein sequence ID" value="OBQ50259.1"/>
    <property type="molecule type" value="Genomic_DNA"/>
</dbReference>
<reference evidence="1 2" key="1">
    <citation type="submission" date="2015-01" db="EMBL/GenBank/DDBJ databases">
        <title>Desulfovibrio sp. JC271 draft genome sequence.</title>
        <authorList>
            <person name="Shivani Y."/>
            <person name="Subhash Y."/>
            <person name="Sasikala C."/>
            <person name="Ramana C.V."/>
        </authorList>
    </citation>
    <scope>NUCLEOTIDE SEQUENCE [LARGE SCALE GENOMIC DNA]</scope>
    <source>
        <strain evidence="1 2">JC271</strain>
    </source>
</reference>
<proteinExistence type="predicted"/>
<dbReference type="PATRIC" id="fig|1560234.3.peg.857"/>
<evidence type="ECO:0000313" key="2">
    <source>
        <dbReference type="Proteomes" id="UP000091979"/>
    </source>
</evidence>
<organism evidence="1 2">
    <name type="scientific">Halodesulfovibrio spirochaetisodalis</name>
    <dbReference type="NCBI Taxonomy" id="1560234"/>
    <lineage>
        <taxon>Bacteria</taxon>
        <taxon>Pseudomonadati</taxon>
        <taxon>Thermodesulfobacteriota</taxon>
        <taxon>Desulfovibrionia</taxon>
        <taxon>Desulfovibrionales</taxon>
        <taxon>Desulfovibrionaceae</taxon>
        <taxon>Halodesulfovibrio</taxon>
    </lineage>
</organism>
<name>A0A1B7XBW0_9BACT</name>
<comment type="caution">
    <text evidence="1">The sequence shown here is derived from an EMBL/GenBank/DDBJ whole genome shotgun (WGS) entry which is preliminary data.</text>
</comment>
<dbReference type="AlphaFoldDB" id="A0A1B7XBW0"/>
<evidence type="ECO:0000313" key="1">
    <source>
        <dbReference type="EMBL" id="OBQ50259.1"/>
    </source>
</evidence>
<accession>A0A1B7XBW0</accession>
<protein>
    <submittedName>
        <fullName evidence="1">Uncharacterized protein</fullName>
    </submittedName>
</protein>
<dbReference type="Proteomes" id="UP000091979">
    <property type="component" value="Unassembled WGS sequence"/>
</dbReference>
<gene>
    <name evidence="1" type="ORF">SP90_10100</name>
</gene>
<dbReference type="STRING" id="1560234.SP90_10100"/>
<dbReference type="OrthoDB" id="2083258at2"/>
<dbReference type="RefSeq" id="WP_066855351.1">
    <property type="nucleotide sequence ID" value="NZ_JXMS01000016.1"/>
</dbReference>
<sequence>MTSKQTSIESVLKRMKKLKVGQCVDMRSFKRNRSVVIICCGEDSFRVVEDGFYQEVWENQTADKVKRLLKTLLKKEFPRSNKIRLYTLDSYEEANVNRMAHGAGRYGETCPTKKVAG</sequence>